<reference evidence="7" key="1">
    <citation type="submission" date="2016-06" db="UniProtKB">
        <authorList>
            <consortium name="WormBaseParasite"/>
        </authorList>
    </citation>
    <scope>IDENTIFICATION</scope>
</reference>
<reference evidence="5 6" key="2">
    <citation type="submission" date="2018-11" db="EMBL/GenBank/DDBJ databases">
        <authorList>
            <consortium name="Pathogen Informatics"/>
        </authorList>
    </citation>
    <scope>NUCLEOTIDE SEQUENCE [LARGE SCALE GENOMIC DNA]</scope>
</reference>
<gene>
    <name evidence="5" type="ORF">GPUH_LOCUS26559</name>
</gene>
<dbReference type="PROSITE" id="PS51257">
    <property type="entry name" value="PROKAR_LIPOPROTEIN"/>
    <property type="match status" value="1"/>
</dbReference>
<evidence type="ECO:0000313" key="7">
    <source>
        <dbReference type="WBParaSite" id="GPUH_0002658901-mRNA-1"/>
    </source>
</evidence>
<organism evidence="7">
    <name type="scientific">Gongylonema pulchrum</name>
    <dbReference type="NCBI Taxonomy" id="637853"/>
    <lineage>
        <taxon>Eukaryota</taxon>
        <taxon>Metazoa</taxon>
        <taxon>Ecdysozoa</taxon>
        <taxon>Nematoda</taxon>
        <taxon>Chromadorea</taxon>
        <taxon>Rhabditida</taxon>
        <taxon>Spirurina</taxon>
        <taxon>Spiruromorpha</taxon>
        <taxon>Spiruroidea</taxon>
        <taxon>Gongylonematidae</taxon>
        <taxon>Gongylonema</taxon>
    </lineage>
</organism>
<keyword evidence="2 4" id="KW-1133">Transmembrane helix</keyword>
<feature type="transmembrane region" description="Helical" evidence="4">
    <location>
        <begin position="12"/>
        <end position="39"/>
    </location>
</feature>
<keyword evidence="6" id="KW-1185">Reference proteome</keyword>
<dbReference type="GO" id="GO:0016020">
    <property type="term" value="C:membrane"/>
    <property type="evidence" value="ECO:0007669"/>
    <property type="project" value="InterPro"/>
</dbReference>
<dbReference type="EMBL" id="UYRT01111885">
    <property type="protein sequence ID" value="VDN45727.1"/>
    <property type="molecule type" value="Genomic_DNA"/>
</dbReference>
<protein>
    <submittedName>
        <fullName evidence="7">ABC transmembrane type-1 domain-containing protein</fullName>
    </submittedName>
</protein>
<dbReference type="Proteomes" id="UP000271098">
    <property type="component" value="Unassembled WGS sequence"/>
</dbReference>
<keyword evidence="3 4" id="KW-0472">Membrane</keyword>
<accession>A0A183F018</accession>
<evidence type="ECO:0000256" key="3">
    <source>
        <dbReference type="ARBA" id="ARBA00023136"/>
    </source>
</evidence>
<dbReference type="Gene3D" id="1.20.1560.10">
    <property type="entry name" value="ABC transporter type 1, transmembrane domain"/>
    <property type="match status" value="1"/>
</dbReference>
<sequence length="157" mass="17642">MRHNEKVDLRAAGLAQSLAIACAPVVPVVAAVFTFLGLILSGGDLLASDAFSAITVFFVMIFGIRMIPYGTRYCAEALVALRRIQEIFLLPEYDQQIPVCKDANIAIHFKNATFLWDEKGRDFLRFSRFNQNLSFFCASFYWDIETDTIRCTSIDPG</sequence>
<feature type="transmembrane region" description="Helical" evidence="4">
    <location>
        <begin position="45"/>
        <end position="64"/>
    </location>
</feature>
<proteinExistence type="predicted"/>
<evidence type="ECO:0000256" key="1">
    <source>
        <dbReference type="ARBA" id="ARBA00022692"/>
    </source>
</evidence>
<keyword evidence="1 4" id="KW-0812">Transmembrane</keyword>
<dbReference type="AlphaFoldDB" id="A0A183F018"/>
<name>A0A183F018_9BILA</name>
<evidence type="ECO:0000256" key="4">
    <source>
        <dbReference type="SAM" id="Phobius"/>
    </source>
</evidence>
<dbReference type="WBParaSite" id="GPUH_0002658901-mRNA-1">
    <property type="protein sequence ID" value="GPUH_0002658901-mRNA-1"/>
    <property type="gene ID" value="GPUH_0002658901"/>
</dbReference>
<evidence type="ECO:0000313" key="5">
    <source>
        <dbReference type="EMBL" id="VDN45727.1"/>
    </source>
</evidence>
<evidence type="ECO:0000256" key="2">
    <source>
        <dbReference type="ARBA" id="ARBA00022989"/>
    </source>
</evidence>
<dbReference type="InterPro" id="IPR036640">
    <property type="entry name" value="ABC1_TM_sf"/>
</dbReference>
<dbReference type="GO" id="GO:0005524">
    <property type="term" value="F:ATP binding"/>
    <property type="evidence" value="ECO:0007669"/>
    <property type="project" value="InterPro"/>
</dbReference>
<dbReference type="OrthoDB" id="6500128at2759"/>
<evidence type="ECO:0000313" key="6">
    <source>
        <dbReference type="Proteomes" id="UP000271098"/>
    </source>
</evidence>